<accession>U5D2V0</accession>
<dbReference type="Gramene" id="ERN16759">
    <property type="protein sequence ID" value="ERN16759"/>
    <property type="gene ID" value="AMTR_s00057p00044820"/>
</dbReference>
<reference evidence="2" key="1">
    <citation type="journal article" date="2013" name="Science">
        <title>The Amborella genome and the evolution of flowering plants.</title>
        <authorList>
            <consortium name="Amborella Genome Project"/>
        </authorList>
    </citation>
    <scope>NUCLEOTIDE SEQUENCE [LARGE SCALE GENOMIC DNA]</scope>
</reference>
<evidence type="ECO:0000313" key="2">
    <source>
        <dbReference type="Proteomes" id="UP000017836"/>
    </source>
</evidence>
<dbReference type="EMBL" id="KI392405">
    <property type="protein sequence ID" value="ERN16759.1"/>
    <property type="molecule type" value="Genomic_DNA"/>
</dbReference>
<organism evidence="1 2">
    <name type="scientific">Amborella trichopoda</name>
    <dbReference type="NCBI Taxonomy" id="13333"/>
    <lineage>
        <taxon>Eukaryota</taxon>
        <taxon>Viridiplantae</taxon>
        <taxon>Streptophyta</taxon>
        <taxon>Embryophyta</taxon>
        <taxon>Tracheophyta</taxon>
        <taxon>Spermatophyta</taxon>
        <taxon>Magnoliopsida</taxon>
        <taxon>Amborellales</taxon>
        <taxon>Amborellaceae</taxon>
        <taxon>Amborella</taxon>
    </lineage>
</organism>
<name>U5D2V0_AMBTC</name>
<dbReference type="HOGENOM" id="CLU_2612970_0_0_1"/>
<gene>
    <name evidence="1" type="ORF">AMTR_s00057p00044820</name>
</gene>
<evidence type="ECO:0000313" key="1">
    <source>
        <dbReference type="EMBL" id="ERN16759.1"/>
    </source>
</evidence>
<dbReference type="AlphaFoldDB" id="U5D2V0"/>
<protein>
    <submittedName>
        <fullName evidence="1">Uncharacterized protein</fullName>
    </submittedName>
</protein>
<proteinExistence type="predicted"/>
<dbReference type="Proteomes" id="UP000017836">
    <property type="component" value="Unassembled WGS sequence"/>
</dbReference>
<sequence length="69" mass="7557">MNCCKGSIVRTGLLRFDCENRVVEVRGSEVWFKVQRSGKVAERYEVAEVVEGSGILGGLGLKIGEEVRG</sequence>
<keyword evidence="2" id="KW-1185">Reference proteome</keyword>